<reference evidence="2" key="1">
    <citation type="submission" date="2020-04" db="EMBL/GenBank/DDBJ databases">
        <title>Deep metagenomics examines the oral microbiome during advanced dental caries in children, revealing novel taxa and co-occurrences with host molecules.</title>
        <authorList>
            <person name="Baker J.L."/>
            <person name="Morton J.T."/>
            <person name="Dinis M."/>
            <person name="Alvarez R."/>
            <person name="Tran N.C."/>
            <person name="Knight R."/>
            <person name="Edlund A."/>
        </authorList>
    </citation>
    <scope>NUCLEOTIDE SEQUENCE</scope>
    <source>
        <strain evidence="2">JCVI_23_bin.11</strain>
    </source>
</reference>
<dbReference type="AlphaFoldDB" id="A0A930DZA2"/>
<organism evidence="2 3">
    <name type="scientific">Parvimonas micra</name>
    <dbReference type="NCBI Taxonomy" id="33033"/>
    <lineage>
        <taxon>Bacteria</taxon>
        <taxon>Bacillati</taxon>
        <taxon>Bacillota</taxon>
        <taxon>Tissierellia</taxon>
        <taxon>Tissierellales</taxon>
        <taxon>Peptoniphilaceae</taxon>
        <taxon>Parvimonas</taxon>
    </lineage>
</organism>
<keyword evidence="1" id="KW-0472">Membrane</keyword>
<name>A0A930DZA2_9FIRM</name>
<feature type="transmembrane region" description="Helical" evidence="1">
    <location>
        <begin position="6"/>
        <end position="28"/>
    </location>
</feature>
<evidence type="ECO:0000313" key="2">
    <source>
        <dbReference type="EMBL" id="MBF1306265.1"/>
    </source>
</evidence>
<dbReference type="Proteomes" id="UP000758611">
    <property type="component" value="Unassembled WGS sequence"/>
</dbReference>
<evidence type="ECO:0000256" key="1">
    <source>
        <dbReference type="SAM" id="Phobius"/>
    </source>
</evidence>
<protein>
    <submittedName>
        <fullName evidence="2">Uncharacterized protein</fullName>
    </submittedName>
</protein>
<comment type="caution">
    <text evidence="2">The sequence shown here is derived from an EMBL/GenBank/DDBJ whole genome shotgun (WGS) entry which is preliminary data.</text>
</comment>
<keyword evidence="1" id="KW-1133">Transmembrane helix</keyword>
<keyword evidence="1" id="KW-0812">Transmembrane</keyword>
<sequence>MKRVFTIIGSILAIVLISGAIIVAPGIAERQRIARSRIAEFKNDRYIGWALALNAIQEANDSFYAERPTDKNSEEFKRAESRGYPEKYFPTLVEEFGIVVQKEYSSNYIFNQQKTELTNYLGKVLSDLKQAQNSYVDSEQPANANDANVRAALEHYYTLFEKVQSSIQKMTLEEAQSGALGQRILNDVGEDEFSKPIGYGQVAIEYLDANLKRYSGTFTENSSNDESLSQELVEKTEIIMGLNK</sequence>
<dbReference type="EMBL" id="JABZRE010000001">
    <property type="protein sequence ID" value="MBF1306265.1"/>
    <property type="molecule type" value="Genomic_DNA"/>
</dbReference>
<evidence type="ECO:0000313" key="3">
    <source>
        <dbReference type="Proteomes" id="UP000758611"/>
    </source>
</evidence>
<accession>A0A930DZA2</accession>
<proteinExistence type="predicted"/>
<dbReference type="RefSeq" id="WP_278476716.1">
    <property type="nucleotide sequence ID" value="NZ_JABZRE010000001.1"/>
</dbReference>
<gene>
    <name evidence="2" type="ORF">HXM94_00560</name>
</gene>